<reference evidence="5" key="1">
    <citation type="journal article" date="2021" name="PeerJ">
        <title>Extensive microbial diversity within the chicken gut microbiome revealed by metagenomics and culture.</title>
        <authorList>
            <person name="Gilroy R."/>
            <person name="Ravi A."/>
            <person name="Getino M."/>
            <person name="Pursley I."/>
            <person name="Horton D.L."/>
            <person name="Alikhan N.F."/>
            <person name="Baker D."/>
            <person name="Gharbi K."/>
            <person name="Hall N."/>
            <person name="Watson M."/>
            <person name="Adriaenssens E.M."/>
            <person name="Foster-Nyarko E."/>
            <person name="Jarju S."/>
            <person name="Secka A."/>
            <person name="Antonio M."/>
            <person name="Oren A."/>
            <person name="Chaudhuri R.R."/>
            <person name="La Ragione R."/>
            <person name="Hildebrand F."/>
            <person name="Pallen M.J."/>
        </authorList>
    </citation>
    <scope>NUCLEOTIDE SEQUENCE</scope>
    <source>
        <strain evidence="5">CHK195-9823</strain>
    </source>
</reference>
<evidence type="ECO:0000313" key="6">
    <source>
        <dbReference type="Proteomes" id="UP000886814"/>
    </source>
</evidence>
<comment type="caution">
    <text evidence="5">The sequence shown here is derived from an EMBL/GenBank/DDBJ whole genome shotgun (WGS) entry which is preliminary data.</text>
</comment>
<evidence type="ECO:0000259" key="4">
    <source>
        <dbReference type="PROSITE" id="PS01124"/>
    </source>
</evidence>
<organism evidence="5 6">
    <name type="scientific">Candidatus Blautia stercorigallinarum</name>
    <dbReference type="NCBI Taxonomy" id="2838501"/>
    <lineage>
        <taxon>Bacteria</taxon>
        <taxon>Bacillati</taxon>
        <taxon>Bacillota</taxon>
        <taxon>Clostridia</taxon>
        <taxon>Lachnospirales</taxon>
        <taxon>Lachnospiraceae</taxon>
        <taxon>Blautia</taxon>
    </lineage>
</organism>
<dbReference type="InterPro" id="IPR009057">
    <property type="entry name" value="Homeodomain-like_sf"/>
</dbReference>
<reference evidence="5" key="2">
    <citation type="submission" date="2021-04" db="EMBL/GenBank/DDBJ databases">
        <authorList>
            <person name="Gilroy R."/>
        </authorList>
    </citation>
    <scope>NUCLEOTIDE SEQUENCE</scope>
    <source>
        <strain evidence="5">CHK195-9823</strain>
    </source>
</reference>
<feature type="domain" description="HTH araC/xylS-type" evidence="4">
    <location>
        <begin position="127"/>
        <end position="225"/>
    </location>
</feature>
<evidence type="ECO:0000313" key="5">
    <source>
        <dbReference type="EMBL" id="HIV38351.1"/>
    </source>
</evidence>
<dbReference type="Gene3D" id="1.10.10.60">
    <property type="entry name" value="Homeodomain-like"/>
    <property type="match status" value="2"/>
</dbReference>
<dbReference type="PRINTS" id="PR00032">
    <property type="entry name" value="HTHARAC"/>
</dbReference>
<protein>
    <submittedName>
        <fullName evidence="5">AraC family transcriptional regulator</fullName>
    </submittedName>
</protein>
<evidence type="ECO:0000256" key="2">
    <source>
        <dbReference type="ARBA" id="ARBA00023125"/>
    </source>
</evidence>
<accession>A0A9D1PCA9</accession>
<dbReference type="SMART" id="SM00342">
    <property type="entry name" value="HTH_ARAC"/>
    <property type="match status" value="1"/>
</dbReference>
<dbReference type="Pfam" id="PF12833">
    <property type="entry name" value="HTH_18"/>
    <property type="match status" value="1"/>
</dbReference>
<dbReference type="PANTHER" id="PTHR43280">
    <property type="entry name" value="ARAC-FAMILY TRANSCRIPTIONAL REGULATOR"/>
    <property type="match status" value="1"/>
</dbReference>
<name>A0A9D1PCA9_9FIRM</name>
<keyword evidence="2" id="KW-0238">DNA-binding</keyword>
<dbReference type="PROSITE" id="PS00041">
    <property type="entry name" value="HTH_ARAC_FAMILY_1"/>
    <property type="match status" value="1"/>
</dbReference>
<dbReference type="InterPro" id="IPR020449">
    <property type="entry name" value="Tscrpt_reg_AraC-type_HTH"/>
</dbReference>
<keyword evidence="1" id="KW-0805">Transcription regulation</keyword>
<sequence>MQIGTEKYQIETGEIAVVFPNIPHDYHTLSTIGNTQLHIMNCYVDLLPMLKTQLLGKYPKNPVLHKSQIHEDVLYAEHRLFEASHYGTSHTPPPELVSSLVTLLLIRVFPYLSLADYQEYMPQDLTSDILAYISQHFTEDISLASVAAAFGIGKYAVSRIFSNVLKVSFLHYINSLRIDYAVYLLINTDLNITNIAMECGYHSQQTFNRIFKELYSCTPKEYRKKYFETPLY</sequence>
<keyword evidence="3" id="KW-0804">Transcription</keyword>
<dbReference type="EMBL" id="DXIQ01000029">
    <property type="protein sequence ID" value="HIV38351.1"/>
    <property type="molecule type" value="Genomic_DNA"/>
</dbReference>
<dbReference type="GO" id="GO:0043565">
    <property type="term" value="F:sequence-specific DNA binding"/>
    <property type="evidence" value="ECO:0007669"/>
    <property type="project" value="InterPro"/>
</dbReference>
<evidence type="ECO:0000256" key="3">
    <source>
        <dbReference type="ARBA" id="ARBA00023163"/>
    </source>
</evidence>
<dbReference type="AlphaFoldDB" id="A0A9D1PCA9"/>
<dbReference type="PROSITE" id="PS01124">
    <property type="entry name" value="HTH_ARAC_FAMILY_2"/>
    <property type="match status" value="1"/>
</dbReference>
<dbReference type="GO" id="GO:0003700">
    <property type="term" value="F:DNA-binding transcription factor activity"/>
    <property type="evidence" value="ECO:0007669"/>
    <property type="project" value="InterPro"/>
</dbReference>
<dbReference type="InterPro" id="IPR018060">
    <property type="entry name" value="HTH_AraC"/>
</dbReference>
<dbReference type="PANTHER" id="PTHR43280:SF2">
    <property type="entry name" value="HTH-TYPE TRANSCRIPTIONAL REGULATOR EXSA"/>
    <property type="match status" value="1"/>
</dbReference>
<dbReference type="InterPro" id="IPR018062">
    <property type="entry name" value="HTH_AraC-typ_CS"/>
</dbReference>
<proteinExistence type="predicted"/>
<dbReference type="SUPFAM" id="SSF46689">
    <property type="entry name" value="Homeodomain-like"/>
    <property type="match status" value="2"/>
</dbReference>
<evidence type="ECO:0000256" key="1">
    <source>
        <dbReference type="ARBA" id="ARBA00023015"/>
    </source>
</evidence>
<dbReference type="Proteomes" id="UP000886814">
    <property type="component" value="Unassembled WGS sequence"/>
</dbReference>
<gene>
    <name evidence="5" type="ORF">H9747_05030</name>
</gene>